<feature type="transmembrane region" description="Helical" evidence="1">
    <location>
        <begin position="74"/>
        <end position="94"/>
    </location>
</feature>
<dbReference type="RefSeq" id="WP_284921338.1">
    <property type="nucleotide sequence ID" value="NZ_CP126980.1"/>
</dbReference>
<keyword evidence="3" id="KW-1185">Reference proteome</keyword>
<dbReference type="Proteomes" id="UP001240150">
    <property type="component" value="Chromosome"/>
</dbReference>
<evidence type="ECO:0000313" key="3">
    <source>
        <dbReference type="Proteomes" id="UP001240150"/>
    </source>
</evidence>
<name>A0ABY8WR02_9ACTN</name>
<feature type="transmembrane region" description="Helical" evidence="1">
    <location>
        <begin position="101"/>
        <end position="126"/>
    </location>
</feature>
<organism evidence="2 3">
    <name type="scientific">Actinoplanes oblitus</name>
    <dbReference type="NCBI Taxonomy" id="3040509"/>
    <lineage>
        <taxon>Bacteria</taxon>
        <taxon>Bacillati</taxon>
        <taxon>Actinomycetota</taxon>
        <taxon>Actinomycetes</taxon>
        <taxon>Micromonosporales</taxon>
        <taxon>Micromonosporaceae</taxon>
        <taxon>Actinoplanes</taxon>
    </lineage>
</organism>
<evidence type="ECO:0000256" key="1">
    <source>
        <dbReference type="SAM" id="Phobius"/>
    </source>
</evidence>
<feature type="transmembrane region" description="Helical" evidence="1">
    <location>
        <begin position="21"/>
        <end position="44"/>
    </location>
</feature>
<evidence type="ECO:0000313" key="2">
    <source>
        <dbReference type="EMBL" id="WIM99892.1"/>
    </source>
</evidence>
<sequence length="127" mass="13493">MVTSPGVGHSKRRPTPPTRMPLAVSTGVVAVFLLLGCVRGIYFLTEFEANCSNEPDADKPCLKTTNPAFSTHPLVVGVITAVLWLLLLSVPARFVTARRMIALLVVLGPVISVLEACDTASGYGFVP</sequence>
<keyword evidence="1" id="KW-0472">Membrane</keyword>
<reference evidence="2 3" key="1">
    <citation type="submission" date="2023-06" db="EMBL/GenBank/DDBJ databases">
        <authorList>
            <person name="Yushchuk O."/>
            <person name="Binda E."/>
            <person name="Ruckert-Reed C."/>
            <person name="Fedorenko V."/>
            <person name="Kalinowski J."/>
            <person name="Marinelli F."/>
        </authorList>
    </citation>
    <scope>NUCLEOTIDE SEQUENCE [LARGE SCALE GENOMIC DNA]</scope>
    <source>
        <strain evidence="2 3">NRRL 3884</strain>
    </source>
</reference>
<accession>A0ABY8WR02</accession>
<keyword evidence="1" id="KW-1133">Transmembrane helix</keyword>
<keyword evidence="1" id="KW-0812">Transmembrane</keyword>
<dbReference type="EMBL" id="CP126980">
    <property type="protein sequence ID" value="WIM99892.1"/>
    <property type="molecule type" value="Genomic_DNA"/>
</dbReference>
<proteinExistence type="predicted"/>
<protein>
    <submittedName>
        <fullName evidence="2">Uncharacterized protein</fullName>
    </submittedName>
</protein>
<gene>
    <name evidence="2" type="ORF">ACTOB_003560</name>
</gene>